<reference evidence="2 3" key="1">
    <citation type="journal article" date="2024" name="G3 (Bethesda)">
        <title>Genome assembly of Hibiscus sabdariffa L. provides insights into metabolisms of medicinal natural products.</title>
        <authorList>
            <person name="Kim T."/>
        </authorList>
    </citation>
    <scope>NUCLEOTIDE SEQUENCE [LARGE SCALE GENOMIC DNA]</scope>
    <source>
        <strain evidence="2">TK-2024</strain>
        <tissue evidence="2">Old leaves</tissue>
    </source>
</reference>
<dbReference type="EMBL" id="JBBPBN010000061">
    <property type="protein sequence ID" value="KAK8987070.1"/>
    <property type="molecule type" value="Genomic_DNA"/>
</dbReference>
<gene>
    <name evidence="2" type="ORF">V6N11_055385</name>
</gene>
<evidence type="ECO:0000313" key="2">
    <source>
        <dbReference type="EMBL" id="KAK8987070.1"/>
    </source>
</evidence>
<evidence type="ECO:0000313" key="3">
    <source>
        <dbReference type="Proteomes" id="UP001396334"/>
    </source>
</evidence>
<sequence length="77" mass="8631">MCTHKGPQVGQEEQCVRRQTWVLVVEFKTQPVAKRGPSESQRAKGTAHGGRQRYEMSNPRQSGLPERLTTPVVLIST</sequence>
<accession>A0ABR2PF69</accession>
<evidence type="ECO:0000256" key="1">
    <source>
        <dbReference type="SAM" id="MobiDB-lite"/>
    </source>
</evidence>
<name>A0ABR2PF69_9ROSI</name>
<protein>
    <submittedName>
        <fullName evidence="2">Uncharacterized protein</fullName>
    </submittedName>
</protein>
<comment type="caution">
    <text evidence="2">The sequence shown here is derived from an EMBL/GenBank/DDBJ whole genome shotgun (WGS) entry which is preliminary data.</text>
</comment>
<dbReference type="Proteomes" id="UP001396334">
    <property type="component" value="Unassembled WGS sequence"/>
</dbReference>
<proteinExistence type="predicted"/>
<organism evidence="2 3">
    <name type="scientific">Hibiscus sabdariffa</name>
    <name type="common">roselle</name>
    <dbReference type="NCBI Taxonomy" id="183260"/>
    <lineage>
        <taxon>Eukaryota</taxon>
        <taxon>Viridiplantae</taxon>
        <taxon>Streptophyta</taxon>
        <taxon>Embryophyta</taxon>
        <taxon>Tracheophyta</taxon>
        <taxon>Spermatophyta</taxon>
        <taxon>Magnoliopsida</taxon>
        <taxon>eudicotyledons</taxon>
        <taxon>Gunneridae</taxon>
        <taxon>Pentapetalae</taxon>
        <taxon>rosids</taxon>
        <taxon>malvids</taxon>
        <taxon>Malvales</taxon>
        <taxon>Malvaceae</taxon>
        <taxon>Malvoideae</taxon>
        <taxon>Hibiscus</taxon>
    </lineage>
</organism>
<feature type="region of interest" description="Disordered" evidence="1">
    <location>
        <begin position="32"/>
        <end position="77"/>
    </location>
</feature>
<keyword evidence="3" id="KW-1185">Reference proteome</keyword>